<dbReference type="InterPro" id="IPR008964">
    <property type="entry name" value="Invasin/intimin_cell_adhesion"/>
</dbReference>
<comment type="caution">
    <text evidence="3">The sequence shown here is derived from an EMBL/GenBank/DDBJ whole genome shotgun (WGS) entry which is preliminary data.</text>
</comment>
<dbReference type="SMART" id="SM00635">
    <property type="entry name" value="BID_2"/>
    <property type="match status" value="1"/>
</dbReference>
<protein>
    <submittedName>
        <fullName evidence="3">Ig-like domain-containing protein</fullName>
    </submittedName>
</protein>
<dbReference type="AlphaFoldDB" id="A0A9D9NGT3"/>
<evidence type="ECO:0000313" key="3">
    <source>
        <dbReference type="EMBL" id="MBO8472548.1"/>
    </source>
</evidence>
<gene>
    <name evidence="3" type="ORF">IAB81_02830</name>
</gene>
<sequence length="315" mass="34681">MMKTKDLFAAIAVLPALASCGGTEKEISAEDIILEETEFNMTVGETRQIKAEILPQNTTDTILLFDSSAPDIASVSENGLVTALSEGEAAIRVSAGEKHALCNVTVQCIPAEIGDYYYSDGTWSSEPDTDKTVIGIVFWTGNPGQDDPSLKKDHPECTHGLAVAINGEQESTLNMMVGYNNTKAIEVFNAAPENATWPVEAVEKAGQYRQSVPAPENSSDWYLPSAKELTLLAYGDTDKNIYYTDSTTVIKELVNEKLSTLEDSQLLCTHDFIWTYWAANEFDEEEAYNVSMMSGATFYYKKGVINYFARFILAF</sequence>
<feature type="domain" description="BIG2" evidence="2">
    <location>
        <begin position="28"/>
        <end position="105"/>
    </location>
</feature>
<dbReference type="Gene3D" id="2.60.40.1080">
    <property type="match status" value="1"/>
</dbReference>
<organism evidence="3 4">
    <name type="scientific">Candidatus Merdivivens pullicola</name>
    <dbReference type="NCBI Taxonomy" id="2840872"/>
    <lineage>
        <taxon>Bacteria</taxon>
        <taxon>Pseudomonadati</taxon>
        <taxon>Bacteroidota</taxon>
        <taxon>Bacteroidia</taxon>
        <taxon>Bacteroidales</taxon>
        <taxon>Muribaculaceae</taxon>
        <taxon>Muribaculaceae incertae sedis</taxon>
        <taxon>Candidatus Merdivivens</taxon>
    </lineage>
</organism>
<accession>A0A9D9NGT3</accession>
<feature type="signal peptide" evidence="1">
    <location>
        <begin position="1"/>
        <end position="18"/>
    </location>
</feature>
<dbReference type="Pfam" id="PF02368">
    <property type="entry name" value="Big_2"/>
    <property type="match status" value="1"/>
</dbReference>
<dbReference type="EMBL" id="JADIMA010000029">
    <property type="protein sequence ID" value="MBO8472548.1"/>
    <property type="molecule type" value="Genomic_DNA"/>
</dbReference>
<reference evidence="3" key="1">
    <citation type="submission" date="2020-10" db="EMBL/GenBank/DDBJ databases">
        <authorList>
            <person name="Gilroy R."/>
        </authorList>
    </citation>
    <scope>NUCLEOTIDE SEQUENCE</scope>
    <source>
        <strain evidence="3">B1-8020</strain>
    </source>
</reference>
<evidence type="ECO:0000259" key="2">
    <source>
        <dbReference type="SMART" id="SM00635"/>
    </source>
</evidence>
<dbReference type="Proteomes" id="UP000823604">
    <property type="component" value="Unassembled WGS sequence"/>
</dbReference>
<dbReference type="PROSITE" id="PS51257">
    <property type="entry name" value="PROKAR_LIPOPROTEIN"/>
    <property type="match status" value="1"/>
</dbReference>
<keyword evidence="1" id="KW-0732">Signal</keyword>
<dbReference type="InterPro" id="IPR003343">
    <property type="entry name" value="Big_2"/>
</dbReference>
<name>A0A9D9NGT3_9BACT</name>
<evidence type="ECO:0000256" key="1">
    <source>
        <dbReference type="SAM" id="SignalP"/>
    </source>
</evidence>
<feature type="chain" id="PRO_5039219636" evidence="1">
    <location>
        <begin position="19"/>
        <end position="315"/>
    </location>
</feature>
<evidence type="ECO:0000313" key="4">
    <source>
        <dbReference type="Proteomes" id="UP000823604"/>
    </source>
</evidence>
<proteinExistence type="predicted"/>
<reference evidence="3" key="2">
    <citation type="journal article" date="2021" name="PeerJ">
        <title>Extensive microbial diversity within the chicken gut microbiome revealed by metagenomics and culture.</title>
        <authorList>
            <person name="Gilroy R."/>
            <person name="Ravi A."/>
            <person name="Getino M."/>
            <person name="Pursley I."/>
            <person name="Horton D.L."/>
            <person name="Alikhan N.F."/>
            <person name="Baker D."/>
            <person name="Gharbi K."/>
            <person name="Hall N."/>
            <person name="Watson M."/>
            <person name="Adriaenssens E.M."/>
            <person name="Foster-Nyarko E."/>
            <person name="Jarju S."/>
            <person name="Secka A."/>
            <person name="Antonio M."/>
            <person name="Oren A."/>
            <person name="Chaudhuri R.R."/>
            <person name="La Ragione R."/>
            <person name="Hildebrand F."/>
            <person name="Pallen M.J."/>
        </authorList>
    </citation>
    <scope>NUCLEOTIDE SEQUENCE</scope>
    <source>
        <strain evidence="3">B1-8020</strain>
    </source>
</reference>
<dbReference type="SUPFAM" id="SSF49373">
    <property type="entry name" value="Invasin/intimin cell-adhesion fragments"/>
    <property type="match status" value="1"/>
</dbReference>